<proteinExistence type="predicted"/>
<evidence type="ECO:0000313" key="1">
    <source>
        <dbReference type="EMBL" id="KAL3845979.1"/>
    </source>
</evidence>
<dbReference type="InterPro" id="IPR007528">
    <property type="entry name" value="RINT1_Tip20"/>
</dbReference>
<dbReference type="EMBL" id="JBJXBP010000002">
    <property type="protein sequence ID" value="KAL3845979.1"/>
    <property type="molecule type" value="Genomic_DNA"/>
</dbReference>
<reference evidence="1 2" key="1">
    <citation type="submission" date="2024-12" db="EMBL/GenBank/DDBJ databases">
        <title>The unique morphological basis and parallel evolutionary history of personate flowers in Penstemon.</title>
        <authorList>
            <person name="Depatie T.H."/>
            <person name="Wessinger C.A."/>
        </authorList>
    </citation>
    <scope>NUCLEOTIDE SEQUENCE [LARGE SCALE GENOMIC DNA]</scope>
    <source>
        <strain evidence="1">WTNN_2</strain>
        <tissue evidence="1">Leaf</tissue>
    </source>
</reference>
<organism evidence="1 2">
    <name type="scientific">Penstemon smallii</name>
    <dbReference type="NCBI Taxonomy" id="265156"/>
    <lineage>
        <taxon>Eukaryota</taxon>
        <taxon>Viridiplantae</taxon>
        <taxon>Streptophyta</taxon>
        <taxon>Embryophyta</taxon>
        <taxon>Tracheophyta</taxon>
        <taxon>Spermatophyta</taxon>
        <taxon>Magnoliopsida</taxon>
        <taxon>eudicotyledons</taxon>
        <taxon>Gunneridae</taxon>
        <taxon>Pentapetalae</taxon>
        <taxon>asterids</taxon>
        <taxon>lamiids</taxon>
        <taxon>Lamiales</taxon>
        <taxon>Plantaginaceae</taxon>
        <taxon>Cheloneae</taxon>
        <taxon>Penstemon</taxon>
    </lineage>
</organism>
<dbReference type="Pfam" id="PF04437">
    <property type="entry name" value="RINT1_TIP1"/>
    <property type="match status" value="1"/>
</dbReference>
<dbReference type="PANTHER" id="PTHR13520:SF1">
    <property type="entry name" value="RINT1-LIKE PROTEIN MAG2"/>
    <property type="match status" value="1"/>
</dbReference>
<dbReference type="PANTHER" id="PTHR13520">
    <property type="entry name" value="RAD50-INTERACTING PROTEIN 1 RINT-1"/>
    <property type="match status" value="1"/>
</dbReference>
<evidence type="ECO:0000313" key="2">
    <source>
        <dbReference type="Proteomes" id="UP001634393"/>
    </source>
</evidence>
<protein>
    <submittedName>
        <fullName evidence="1">Uncharacterized protein</fullName>
    </submittedName>
</protein>
<sequence>MDDLLQPLVDEAMLSSYSCREEWISAMVSSLSTYLAKEIFPTYVRNQTQARVSWLHLVDLMISFDKRVQSLGAHSGMLLSLQEDDNMQQMSSLAVFYERSWINESQEDNKSPLISSVVFRHLSSVIDRCRSLPSISLRGSFVKLTGGPIIRKFMEYNAARTKVAKSINAAYYFESVLQEWCEDVFFLELGFKFNQPCKLETSLMSSDAPENVEKLSTVVLRGFDARCRDYIKNKKQWQENSEEGSTLSRSFIEAVDYLQGRMSILEEGLNKMDSTKVWRSLATGIDRLIFNSIVIANVKFYDGGFERLWNDIWLT</sequence>
<accession>A0ABD3U931</accession>
<name>A0ABD3U931_9LAMI</name>
<gene>
    <name evidence="1" type="ORF">ACJIZ3_003382</name>
</gene>
<keyword evidence="2" id="KW-1185">Reference proteome</keyword>
<dbReference type="InterPro" id="IPR042044">
    <property type="entry name" value="EXOC6PINT-1/Sec15/Tip20_C_dom2"/>
</dbReference>
<comment type="caution">
    <text evidence="1">The sequence shown here is derived from an EMBL/GenBank/DDBJ whole genome shotgun (WGS) entry which is preliminary data.</text>
</comment>
<dbReference type="AlphaFoldDB" id="A0ABD3U931"/>
<dbReference type="PROSITE" id="PS51386">
    <property type="entry name" value="RINT1_TIP20"/>
    <property type="match status" value="1"/>
</dbReference>
<dbReference type="Gene3D" id="1.20.58.670">
    <property type="entry name" value="Dsl1p vesicle tethering complex, Tip20p subunit, domain D"/>
    <property type="match status" value="1"/>
</dbReference>
<dbReference type="Proteomes" id="UP001634393">
    <property type="component" value="Unassembled WGS sequence"/>
</dbReference>